<evidence type="ECO:0000256" key="2">
    <source>
        <dbReference type="ARBA" id="ARBA00007362"/>
    </source>
</evidence>
<gene>
    <name evidence="10" type="ORF">SAMN05661109_00072</name>
</gene>
<feature type="transmembrane region" description="Helical" evidence="8">
    <location>
        <begin position="117"/>
        <end position="134"/>
    </location>
</feature>
<dbReference type="InterPro" id="IPR037185">
    <property type="entry name" value="EmrE-like"/>
</dbReference>
<dbReference type="STRING" id="1121357.SAMN05661109_00072"/>
<evidence type="ECO:0000256" key="1">
    <source>
        <dbReference type="ARBA" id="ARBA00004651"/>
    </source>
</evidence>
<proteinExistence type="inferred from homology"/>
<feature type="domain" description="EamA" evidence="9">
    <location>
        <begin position="2"/>
        <end position="133"/>
    </location>
</feature>
<feature type="transmembrane region" description="Helical" evidence="8">
    <location>
        <begin position="140"/>
        <end position="156"/>
    </location>
</feature>
<reference evidence="11" key="1">
    <citation type="submission" date="2016-10" db="EMBL/GenBank/DDBJ databases">
        <authorList>
            <person name="Varghese N."/>
            <person name="Submissions S."/>
        </authorList>
    </citation>
    <scope>NUCLEOTIDE SEQUENCE [LARGE SCALE GENOMIC DNA]</scope>
    <source>
        <strain evidence="11">DSM 20524</strain>
    </source>
</reference>
<dbReference type="Proteomes" id="UP000198929">
    <property type="component" value="Unassembled WGS sequence"/>
</dbReference>
<feature type="transmembrane region" description="Helical" evidence="8">
    <location>
        <begin position="33"/>
        <end position="51"/>
    </location>
</feature>
<evidence type="ECO:0000256" key="3">
    <source>
        <dbReference type="ARBA" id="ARBA00022448"/>
    </source>
</evidence>
<feature type="transmembrane region" description="Helical" evidence="8">
    <location>
        <begin position="226"/>
        <end position="247"/>
    </location>
</feature>
<sequence>MIYGLFAYLTWGLFPAFFPLLKPAGPVEILAHRVVWTAVLMATVLTITRRWGELRTAGRRQWLLIVLAGALITTNWGVYVLAVNSGNVADAALGYFINPLFSVLLGVVFLRERLRTLQVVAVGIAAVGVIWLLVFSEQPPIMALGMTVTFGLYGLAKKRITVSSQASLAGETLAMLPFAVVFLVWLEATGRSTMFTEGPVHTGLLIASGLVTAIPLLLYGAGAKHLTLTTLGMLQYITPTMQMLWALFVTQEYLSVTRWVGFLIIWLAVAIYLWDILRFGRQHRALRRSPKPA</sequence>
<dbReference type="GO" id="GO:0005886">
    <property type="term" value="C:plasma membrane"/>
    <property type="evidence" value="ECO:0007669"/>
    <property type="project" value="UniProtKB-SubCell"/>
</dbReference>
<comment type="similarity">
    <text evidence="2">Belongs to the EamA transporter family.</text>
</comment>
<evidence type="ECO:0000259" key="9">
    <source>
        <dbReference type="Pfam" id="PF00892"/>
    </source>
</evidence>
<feature type="transmembrane region" description="Helical" evidence="8">
    <location>
        <begin position="168"/>
        <end position="186"/>
    </location>
</feature>
<comment type="subcellular location">
    <subcellularLocation>
        <location evidence="1">Cell membrane</location>
        <topology evidence="1">Multi-pass membrane protein</topology>
    </subcellularLocation>
</comment>
<organism evidence="10 11">
    <name type="scientific">Corynebacterium cystitidis DSM 20524</name>
    <dbReference type="NCBI Taxonomy" id="1121357"/>
    <lineage>
        <taxon>Bacteria</taxon>
        <taxon>Bacillati</taxon>
        <taxon>Actinomycetota</taxon>
        <taxon>Actinomycetes</taxon>
        <taxon>Mycobacteriales</taxon>
        <taxon>Corynebacteriaceae</taxon>
        <taxon>Corynebacterium</taxon>
    </lineage>
</organism>
<dbReference type="PANTHER" id="PTHR22911:SF137">
    <property type="entry name" value="SOLUTE CARRIER FAMILY 35 MEMBER G2-RELATED"/>
    <property type="match status" value="1"/>
</dbReference>
<feature type="transmembrane region" description="Helical" evidence="8">
    <location>
        <begin position="63"/>
        <end position="82"/>
    </location>
</feature>
<keyword evidence="5 8" id="KW-0812">Transmembrane</keyword>
<accession>A0A1H9NRQ0</accession>
<keyword evidence="4" id="KW-1003">Cell membrane</keyword>
<dbReference type="Pfam" id="PF00892">
    <property type="entry name" value="EamA"/>
    <property type="match status" value="1"/>
</dbReference>
<dbReference type="SUPFAM" id="SSF103481">
    <property type="entry name" value="Multidrug resistance efflux transporter EmrE"/>
    <property type="match status" value="2"/>
</dbReference>
<dbReference type="PANTHER" id="PTHR22911">
    <property type="entry name" value="ACYL-MALONYL CONDENSING ENZYME-RELATED"/>
    <property type="match status" value="1"/>
</dbReference>
<dbReference type="EMBL" id="FOGQ01000001">
    <property type="protein sequence ID" value="SER38588.1"/>
    <property type="molecule type" value="Genomic_DNA"/>
</dbReference>
<name>A0A1H9NRQ0_9CORY</name>
<dbReference type="InterPro" id="IPR000620">
    <property type="entry name" value="EamA_dom"/>
</dbReference>
<dbReference type="RefSeq" id="WP_092254569.1">
    <property type="nucleotide sequence ID" value="NZ_CP047199.1"/>
</dbReference>
<dbReference type="InterPro" id="IPR004626">
    <property type="entry name" value="RarD"/>
</dbReference>
<keyword evidence="11" id="KW-1185">Reference proteome</keyword>
<evidence type="ECO:0000256" key="4">
    <source>
        <dbReference type="ARBA" id="ARBA00022475"/>
    </source>
</evidence>
<keyword evidence="3" id="KW-0813">Transport</keyword>
<dbReference type="NCBIfam" id="TIGR00688">
    <property type="entry name" value="rarD"/>
    <property type="match status" value="1"/>
</dbReference>
<feature type="transmembrane region" description="Helical" evidence="8">
    <location>
        <begin position="198"/>
        <end position="219"/>
    </location>
</feature>
<evidence type="ECO:0000313" key="10">
    <source>
        <dbReference type="EMBL" id="SER38588.1"/>
    </source>
</evidence>
<keyword evidence="6 8" id="KW-1133">Transmembrane helix</keyword>
<protein>
    <submittedName>
        <fullName evidence="10">Chloramphenicol-sensitive protein RarD</fullName>
    </submittedName>
</protein>
<feature type="transmembrane region" description="Helical" evidence="8">
    <location>
        <begin position="88"/>
        <end position="110"/>
    </location>
</feature>
<dbReference type="AlphaFoldDB" id="A0A1H9NRQ0"/>
<keyword evidence="7 8" id="KW-0472">Membrane</keyword>
<evidence type="ECO:0000256" key="6">
    <source>
        <dbReference type="ARBA" id="ARBA00022989"/>
    </source>
</evidence>
<evidence type="ECO:0000256" key="7">
    <source>
        <dbReference type="ARBA" id="ARBA00023136"/>
    </source>
</evidence>
<feature type="transmembrane region" description="Helical" evidence="8">
    <location>
        <begin position="259"/>
        <end position="277"/>
    </location>
</feature>
<evidence type="ECO:0000256" key="5">
    <source>
        <dbReference type="ARBA" id="ARBA00022692"/>
    </source>
</evidence>
<evidence type="ECO:0000313" key="11">
    <source>
        <dbReference type="Proteomes" id="UP000198929"/>
    </source>
</evidence>
<evidence type="ECO:0000256" key="8">
    <source>
        <dbReference type="SAM" id="Phobius"/>
    </source>
</evidence>